<dbReference type="InterPro" id="IPR055302">
    <property type="entry name" value="F-box_dom-containing"/>
</dbReference>
<name>A0AAD8WLQ5_LOLMU</name>
<sequence length="526" mass="58804">MEPQFIIGRNVSDLQARIERNGEDPRTLDVGINLMLYFVYHYIPRPPVSPAAAFLPYGALWIHQGVDRISRLPDNLLRNIVSRLPVKDAARTAALSWRWRPVWLSAPLTLVDSHLLPDCGEDGPYAIGGPSPRAVTAAVSRVLAVHPGPFRTVHLTCTTMNEHRGEMARWLDVLAAKGVKELIFVNRPWPLDLRLPTTLFSCTSLTRLYLGVWRLPDTTAVPRRAAFPNLLELGICLSVMEDRDLAFIVERSPVLEILVITGSQTGVRLRLVSHSLRCLLMGFTYLEDIEVVDAPRLERLFQSTAFREHGGKGKLGRSMIKIGHAPNLRMLGYFGPGYNQIEITKTVTVAGIKEKFVPSVKSLAIVLPFGVRSALKKVPDYLRNFPNLETLHVQSDKAEDSTGKVNLKFLQEGEPIKCVVQTMKKVFFYEFQGSKSEVAFLKFIAERARVLEKMVVVVASECFSSGANVNVKLKPLISAKWISQACKLQLFKSPRTGGGDPMFCPQLASDFSFADPFDLVYYQESL</sequence>
<organism evidence="2 3">
    <name type="scientific">Lolium multiflorum</name>
    <name type="common">Italian ryegrass</name>
    <name type="synonym">Lolium perenne subsp. multiflorum</name>
    <dbReference type="NCBI Taxonomy" id="4521"/>
    <lineage>
        <taxon>Eukaryota</taxon>
        <taxon>Viridiplantae</taxon>
        <taxon>Streptophyta</taxon>
        <taxon>Embryophyta</taxon>
        <taxon>Tracheophyta</taxon>
        <taxon>Spermatophyta</taxon>
        <taxon>Magnoliopsida</taxon>
        <taxon>Liliopsida</taxon>
        <taxon>Poales</taxon>
        <taxon>Poaceae</taxon>
        <taxon>BOP clade</taxon>
        <taxon>Pooideae</taxon>
        <taxon>Poodae</taxon>
        <taxon>Poeae</taxon>
        <taxon>Poeae Chloroplast Group 2 (Poeae type)</taxon>
        <taxon>Loliodinae</taxon>
        <taxon>Loliinae</taxon>
        <taxon>Lolium</taxon>
    </lineage>
</organism>
<dbReference type="Pfam" id="PF08387">
    <property type="entry name" value="FBD"/>
    <property type="match status" value="1"/>
</dbReference>
<reference evidence="2" key="1">
    <citation type="submission" date="2023-07" db="EMBL/GenBank/DDBJ databases">
        <title>A chromosome-level genome assembly of Lolium multiflorum.</title>
        <authorList>
            <person name="Chen Y."/>
            <person name="Copetti D."/>
            <person name="Kolliker R."/>
            <person name="Studer B."/>
        </authorList>
    </citation>
    <scope>NUCLEOTIDE SEQUENCE</scope>
    <source>
        <strain evidence="2">02402/16</strain>
        <tissue evidence="2">Leaf</tissue>
    </source>
</reference>
<dbReference type="Proteomes" id="UP001231189">
    <property type="component" value="Unassembled WGS sequence"/>
</dbReference>
<dbReference type="SUPFAM" id="SSF52047">
    <property type="entry name" value="RNI-like"/>
    <property type="match status" value="1"/>
</dbReference>
<dbReference type="InterPro" id="IPR001810">
    <property type="entry name" value="F-box_dom"/>
</dbReference>
<evidence type="ECO:0000313" key="3">
    <source>
        <dbReference type="Proteomes" id="UP001231189"/>
    </source>
</evidence>
<dbReference type="InterPro" id="IPR053781">
    <property type="entry name" value="F-box_AtFBL13-like"/>
</dbReference>
<evidence type="ECO:0000313" key="2">
    <source>
        <dbReference type="EMBL" id="KAK1667059.1"/>
    </source>
</evidence>
<gene>
    <name evidence="2" type="ORF">QYE76_055218</name>
</gene>
<dbReference type="InterPro" id="IPR055411">
    <property type="entry name" value="LRR_FXL15/At3g58940/PEG3-like"/>
</dbReference>
<dbReference type="AlphaFoldDB" id="A0AAD8WLQ5"/>
<evidence type="ECO:0000259" key="1">
    <source>
        <dbReference type="PROSITE" id="PS50181"/>
    </source>
</evidence>
<protein>
    <recommendedName>
        <fullName evidence="1">F-box domain-containing protein</fullName>
    </recommendedName>
</protein>
<dbReference type="EMBL" id="JAUUTY010000003">
    <property type="protein sequence ID" value="KAK1667059.1"/>
    <property type="molecule type" value="Genomic_DNA"/>
</dbReference>
<dbReference type="InterPro" id="IPR036047">
    <property type="entry name" value="F-box-like_dom_sf"/>
</dbReference>
<feature type="domain" description="F-box" evidence="1">
    <location>
        <begin position="66"/>
        <end position="102"/>
    </location>
</feature>
<dbReference type="CDD" id="cd22160">
    <property type="entry name" value="F-box_AtFBL13-like"/>
    <property type="match status" value="1"/>
</dbReference>
<dbReference type="Gene3D" id="1.20.1280.50">
    <property type="match status" value="1"/>
</dbReference>
<proteinExistence type="predicted"/>
<dbReference type="InterPro" id="IPR006566">
    <property type="entry name" value="FBD"/>
</dbReference>
<dbReference type="PANTHER" id="PTHR32141:SF65">
    <property type="entry name" value="F-BOX DOMAIN-CONTAINING PROTEIN"/>
    <property type="match status" value="1"/>
</dbReference>
<dbReference type="PANTHER" id="PTHR32141">
    <property type="match status" value="1"/>
</dbReference>
<dbReference type="SUPFAM" id="SSF81383">
    <property type="entry name" value="F-box domain"/>
    <property type="match status" value="1"/>
</dbReference>
<comment type="caution">
    <text evidence="2">The sequence shown here is derived from an EMBL/GenBank/DDBJ whole genome shotgun (WGS) entry which is preliminary data.</text>
</comment>
<keyword evidence="3" id="KW-1185">Reference proteome</keyword>
<dbReference type="PROSITE" id="PS50181">
    <property type="entry name" value="FBOX"/>
    <property type="match status" value="1"/>
</dbReference>
<accession>A0AAD8WLQ5</accession>
<dbReference type="Pfam" id="PF00646">
    <property type="entry name" value="F-box"/>
    <property type="match status" value="1"/>
</dbReference>
<dbReference type="Pfam" id="PF24758">
    <property type="entry name" value="LRR_At5g56370"/>
    <property type="match status" value="1"/>
</dbReference>